<evidence type="ECO:0000256" key="2">
    <source>
        <dbReference type="PROSITE-ProRule" id="PRU00703"/>
    </source>
</evidence>
<evidence type="ECO:0000256" key="1">
    <source>
        <dbReference type="ARBA" id="ARBA00023122"/>
    </source>
</evidence>
<accession>A0A2L0D267</accession>
<dbReference type="AlphaFoldDB" id="A0A2L0D267"/>
<dbReference type="Gene3D" id="3.10.580.10">
    <property type="entry name" value="CBS-domain"/>
    <property type="match status" value="1"/>
</dbReference>
<dbReference type="EMBL" id="CP025536">
    <property type="protein sequence ID" value="AUW95927.1"/>
    <property type="molecule type" value="Genomic_DNA"/>
</dbReference>
<dbReference type="NCBIfam" id="NF041630">
    <property type="entry name" value="CBS_CbpB"/>
    <property type="match status" value="1"/>
</dbReference>
<dbReference type="PANTHER" id="PTHR43080">
    <property type="entry name" value="CBS DOMAIN-CONTAINING PROTEIN CBSX3, MITOCHONDRIAL"/>
    <property type="match status" value="1"/>
</dbReference>
<dbReference type="Proteomes" id="UP000238956">
    <property type="component" value="Chromosome"/>
</dbReference>
<dbReference type="GeneID" id="98392622"/>
<evidence type="ECO:0000313" key="5">
    <source>
        <dbReference type="Proteomes" id="UP000238956"/>
    </source>
</evidence>
<dbReference type="SUPFAM" id="SSF54631">
    <property type="entry name" value="CBS-domain pair"/>
    <property type="match status" value="1"/>
</dbReference>
<evidence type="ECO:0000313" key="4">
    <source>
        <dbReference type="EMBL" id="AUW95927.1"/>
    </source>
</evidence>
<keyword evidence="5" id="KW-1185">Reference proteome</keyword>
<name>A0A2L0D267_9STRE</name>
<gene>
    <name evidence="4" type="ORF">C0J00_01685</name>
</gene>
<dbReference type="CDD" id="cd04643">
    <property type="entry name" value="CBS_pair_bac"/>
    <property type="match status" value="1"/>
</dbReference>
<dbReference type="InterPro" id="IPR046342">
    <property type="entry name" value="CBS_dom_sf"/>
</dbReference>
<dbReference type="PROSITE" id="PS51371">
    <property type="entry name" value="CBS"/>
    <property type="match status" value="1"/>
</dbReference>
<reference evidence="4 5" key="2">
    <citation type="submission" date="2018-02" db="EMBL/GenBank/DDBJ databases">
        <title>Whole genome sequencing analysis of Streptococcus pluranimalium isolated from cattle infected mastitis in China.</title>
        <authorList>
            <person name="Zhang J.-R."/>
            <person name="Hu G.-Z."/>
        </authorList>
    </citation>
    <scope>NUCLEOTIDE SEQUENCE [LARGE SCALE GENOMIC DNA]</scope>
    <source>
        <strain evidence="4 5">TH11417</strain>
    </source>
</reference>
<dbReference type="SMART" id="SM00116">
    <property type="entry name" value="CBS"/>
    <property type="match status" value="2"/>
</dbReference>
<keyword evidence="1 2" id="KW-0129">CBS domain</keyword>
<dbReference type="KEGG" id="splr:C0J00_01685"/>
<feature type="domain" description="CBS" evidence="3">
    <location>
        <begin position="20"/>
        <end position="80"/>
    </location>
</feature>
<dbReference type="InterPro" id="IPR051257">
    <property type="entry name" value="Diverse_CBS-Domain"/>
</dbReference>
<organism evidence="4 5">
    <name type="scientific">Streptococcus pluranimalium</name>
    <dbReference type="NCBI Taxonomy" id="82348"/>
    <lineage>
        <taxon>Bacteria</taxon>
        <taxon>Bacillati</taxon>
        <taxon>Bacillota</taxon>
        <taxon>Bacilli</taxon>
        <taxon>Lactobacillales</taxon>
        <taxon>Streptococcaceae</taxon>
        <taxon>Streptococcus</taxon>
    </lineage>
</organism>
<protein>
    <submittedName>
        <fullName evidence="4">CBS domain-containing protein</fullName>
    </submittedName>
</protein>
<dbReference type="Pfam" id="PF00571">
    <property type="entry name" value="CBS"/>
    <property type="match status" value="2"/>
</dbReference>
<sequence length="158" mass="18072">MIAKAFEDFLLNYTEHYLIPSKDLAIVVDTHNMDHVLLLMTSNGYSRIPVITKEKHYCGTVSISDMMHYQGEHNLADWELSQTDVAVAVNDKVETILLDASLTEIMHKLVDNPFLPVLDKDQHFMGIITRKSILKAVNALLHDFTEDYDIIPKEKDDN</sequence>
<evidence type="ECO:0000259" key="3">
    <source>
        <dbReference type="PROSITE" id="PS51371"/>
    </source>
</evidence>
<dbReference type="PANTHER" id="PTHR43080:SF2">
    <property type="entry name" value="CBS DOMAIN-CONTAINING PROTEIN"/>
    <property type="match status" value="1"/>
</dbReference>
<dbReference type="RefSeq" id="WP_104967268.1">
    <property type="nucleotide sequence ID" value="NZ_CP025536.1"/>
</dbReference>
<dbReference type="InterPro" id="IPR048125">
    <property type="entry name" value="CBS_CbpB"/>
</dbReference>
<dbReference type="OrthoDB" id="2375431at2"/>
<reference evidence="4 5" key="1">
    <citation type="submission" date="2017-12" db="EMBL/GenBank/DDBJ databases">
        <authorList>
            <person name="Hurst M.R.H."/>
        </authorList>
    </citation>
    <scope>NUCLEOTIDE SEQUENCE [LARGE SCALE GENOMIC DNA]</scope>
    <source>
        <strain evidence="4 5">TH11417</strain>
    </source>
</reference>
<proteinExistence type="predicted"/>
<dbReference type="InterPro" id="IPR000644">
    <property type="entry name" value="CBS_dom"/>
</dbReference>